<evidence type="ECO:0000313" key="2">
    <source>
        <dbReference type="EMBL" id="RNA26503.1"/>
    </source>
</evidence>
<keyword evidence="1" id="KW-0472">Membrane</keyword>
<organism evidence="2 3">
    <name type="scientific">Brachionus plicatilis</name>
    <name type="common">Marine rotifer</name>
    <name type="synonym">Brachionus muelleri</name>
    <dbReference type="NCBI Taxonomy" id="10195"/>
    <lineage>
        <taxon>Eukaryota</taxon>
        <taxon>Metazoa</taxon>
        <taxon>Spiralia</taxon>
        <taxon>Gnathifera</taxon>
        <taxon>Rotifera</taxon>
        <taxon>Eurotatoria</taxon>
        <taxon>Monogononta</taxon>
        <taxon>Pseudotrocha</taxon>
        <taxon>Ploima</taxon>
        <taxon>Brachionidae</taxon>
        <taxon>Brachionus</taxon>
    </lineage>
</organism>
<comment type="caution">
    <text evidence="2">The sequence shown here is derived from an EMBL/GenBank/DDBJ whole genome shotgun (WGS) entry which is preliminary data.</text>
</comment>
<gene>
    <name evidence="2" type="ORF">BpHYR1_020632</name>
</gene>
<keyword evidence="1" id="KW-0812">Transmembrane</keyword>
<accession>A0A3M7RSG0</accession>
<feature type="transmembrane region" description="Helical" evidence="1">
    <location>
        <begin position="12"/>
        <end position="30"/>
    </location>
</feature>
<dbReference type="AlphaFoldDB" id="A0A3M7RSG0"/>
<proteinExistence type="predicted"/>
<dbReference type="EMBL" id="REGN01002735">
    <property type="protein sequence ID" value="RNA26503.1"/>
    <property type="molecule type" value="Genomic_DNA"/>
</dbReference>
<keyword evidence="3" id="KW-1185">Reference proteome</keyword>
<evidence type="ECO:0000313" key="3">
    <source>
        <dbReference type="Proteomes" id="UP000276133"/>
    </source>
</evidence>
<dbReference type="Proteomes" id="UP000276133">
    <property type="component" value="Unassembled WGS sequence"/>
</dbReference>
<reference evidence="2 3" key="1">
    <citation type="journal article" date="2018" name="Sci. Rep.">
        <title>Genomic signatures of local adaptation to the degree of environmental predictability in rotifers.</title>
        <authorList>
            <person name="Franch-Gras L."/>
            <person name="Hahn C."/>
            <person name="Garcia-Roger E.M."/>
            <person name="Carmona M.J."/>
            <person name="Serra M."/>
            <person name="Gomez A."/>
        </authorList>
    </citation>
    <scope>NUCLEOTIDE SEQUENCE [LARGE SCALE GENOMIC DNA]</scope>
    <source>
        <strain evidence="2">HYR1</strain>
    </source>
</reference>
<sequence>MYFDYVRANRADLLTISSLFFAFFLGSLLFKADFPIFGRPFSRLPSIFKSIWGICYRNRYKAKNRRINFFTLNLNFVSFLASLRTEVYNFREQRDLS</sequence>
<protein>
    <submittedName>
        <fullName evidence="2">Uncharacterized protein</fullName>
    </submittedName>
</protein>
<keyword evidence="1" id="KW-1133">Transmembrane helix</keyword>
<name>A0A3M7RSG0_BRAPC</name>
<evidence type="ECO:0000256" key="1">
    <source>
        <dbReference type="SAM" id="Phobius"/>
    </source>
</evidence>